<keyword evidence="4" id="KW-1185">Reference proteome</keyword>
<evidence type="ECO:0000313" key="4">
    <source>
        <dbReference type="Proteomes" id="UP000283509"/>
    </source>
</evidence>
<gene>
    <name evidence="3" type="ORF">C7M84_014147</name>
</gene>
<dbReference type="OrthoDB" id="191139at2759"/>
<dbReference type="PRINTS" id="PR00080">
    <property type="entry name" value="SDRFAMILY"/>
</dbReference>
<reference evidence="3 4" key="1">
    <citation type="submission" date="2018-04" db="EMBL/GenBank/DDBJ databases">
        <authorList>
            <person name="Zhang X."/>
            <person name="Yuan J."/>
            <person name="Li F."/>
            <person name="Xiang J."/>
        </authorList>
    </citation>
    <scope>NUCLEOTIDE SEQUENCE [LARGE SCALE GENOMIC DNA]</scope>
    <source>
        <tissue evidence="3">Muscle</tissue>
    </source>
</reference>
<dbReference type="Gene3D" id="3.40.50.720">
    <property type="entry name" value="NAD(P)-binding Rossmann-like Domain"/>
    <property type="match status" value="1"/>
</dbReference>
<dbReference type="GO" id="GO:0016491">
    <property type="term" value="F:oxidoreductase activity"/>
    <property type="evidence" value="ECO:0007669"/>
    <property type="project" value="UniProtKB-KW"/>
</dbReference>
<evidence type="ECO:0000256" key="2">
    <source>
        <dbReference type="RuleBase" id="RU000363"/>
    </source>
</evidence>
<dbReference type="InterPro" id="IPR002347">
    <property type="entry name" value="SDR_fam"/>
</dbReference>
<dbReference type="PRINTS" id="PR00081">
    <property type="entry name" value="GDHRDH"/>
</dbReference>
<dbReference type="SUPFAM" id="SSF51735">
    <property type="entry name" value="NAD(P)-binding Rossmann-fold domains"/>
    <property type="match status" value="1"/>
</dbReference>
<dbReference type="Proteomes" id="UP000283509">
    <property type="component" value="Unassembled WGS sequence"/>
</dbReference>
<evidence type="ECO:0008006" key="5">
    <source>
        <dbReference type="Google" id="ProtNLM"/>
    </source>
</evidence>
<dbReference type="PANTHER" id="PTHR43157:SF31">
    <property type="entry name" value="PHOSPHATIDYLINOSITOL-GLYCAN BIOSYNTHESIS CLASS F PROTEIN"/>
    <property type="match status" value="1"/>
</dbReference>
<dbReference type="EMBL" id="QCYY01002763">
    <property type="protein sequence ID" value="ROT67754.1"/>
    <property type="molecule type" value="Genomic_DNA"/>
</dbReference>
<evidence type="ECO:0000313" key="3">
    <source>
        <dbReference type="EMBL" id="ROT67754.1"/>
    </source>
</evidence>
<comment type="similarity">
    <text evidence="2">Belongs to the short-chain dehydrogenases/reductases (SDR) family.</text>
</comment>
<sequence length="322" mass="35158">MSGVVTVLVAIGLLTVVGGIIYRRQSGRCKSTRRMDGKTVIVTGASAGIGLATAEDLARRGARVIMGCRNAAKSAKVAQEIREKTGNQEVHVRALDLSDLDSVREFAREFKKTEKRLDVLINNAGVGIPDKRLTKQGFELTMATNHYGHFLLTNLLLDTLKNSAPSRVVSVSSVAHKYCSKVDLDDLNFNKTPYAVFPAYALSKLCNILFTKELTRKLKGTGVVANSLHPGVVATEVFNKENTWLGAFLTFLVGVVGKQRDGGAQTSIYLAVAEEAQNVSGKYFVDCKESECHPSAEDEGLAKKLWEVSERDVKLQPGEMFY</sequence>
<dbReference type="STRING" id="6689.A0A423SU57"/>
<organism evidence="3 4">
    <name type="scientific">Penaeus vannamei</name>
    <name type="common">Whiteleg shrimp</name>
    <name type="synonym">Litopenaeus vannamei</name>
    <dbReference type="NCBI Taxonomy" id="6689"/>
    <lineage>
        <taxon>Eukaryota</taxon>
        <taxon>Metazoa</taxon>
        <taxon>Ecdysozoa</taxon>
        <taxon>Arthropoda</taxon>
        <taxon>Crustacea</taxon>
        <taxon>Multicrustacea</taxon>
        <taxon>Malacostraca</taxon>
        <taxon>Eumalacostraca</taxon>
        <taxon>Eucarida</taxon>
        <taxon>Decapoda</taxon>
        <taxon>Dendrobranchiata</taxon>
        <taxon>Penaeoidea</taxon>
        <taxon>Penaeidae</taxon>
        <taxon>Penaeus</taxon>
    </lineage>
</organism>
<protein>
    <recommendedName>
        <fullName evidence="5">Retinol dehydrogenase 14</fullName>
    </recommendedName>
</protein>
<dbReference type="PANTHER" id="PTHR43157">
    <property type="entry name" value="PHOSPHATIDYLINOSITOL-GLYCAN BIOSYNTHESIS CLASS F PROTEIN-RELATED"/>
    <property type="match status" value="1"/>
</dbReference>
<dbReference type="AlphaFoldDB" id="A0A423SU57"/>
<reference evidence="3 4" key="2">
    <citation type="submission" date="2019-01" db="EMBL/GenBank/DDBJ databases">
        <title>The decoding of complex shrimp genome reveals the adaptation for benthos swimmer, frequently molting mechanism and breeding impact on genome.</title>
        <authorList>
            <person name="Sun Y."/>
            <person name="Gao Y."/>
            <person name="Yu Y."/>
        </authorList>
    </citation>
    <scope>NUCLEOTIDE SEQUENCE [LARGE SCALE GENOMIC DNA]</scope>
    <source>
        <tissue evidence="3">Muscle</tissue>
    </source>
</reference>
<accession>A0A423SU57</accession>
<comment type="caution">
    <text evidence="3">The sequence shown here is derived from an EMBL/GenBank/DDBJ whole genome shotgun (WGS) entry which is preliminary data.</text>
</comment>
<dbReference type="Pfam" id="PF00106">
    <property type="entry name" value="adh_short"/>
    <property type="match status" value="2"/>
</dbReference>
<name>A0A423SU57_PENVA</name>
<evidence type="ECO:0000256" key="1">
    <source>
        <dbReference type="ARBA" id="ARBA00023002"/>
    </source>
</evidence>
<keyword evidence="1" id="KW-0560">Oxidoreductase</keyword>
<dbReference type="InterPro" id="IPR036291">
    <property type="entry name" value="NAD(P)-bd_dom_sf"/>
</dbReference>
<proteinExistence type="inferred from homology"/>